<feature type="transmembrane region" description="Helical" evidence="1">
    <location>
        <begin position="51"/>
        <end position="69"/>
    </location>
</feature>
<dbReference type="InterPro" id="IPR021306">
    <property type="entry name" value="DUF2878"/>
</dbReference>
<dbReference type="EMBL" id="AP023189">
    <property type="protein sequence ID" value="BCG26954.1"/>
    <property type="molecule type" value="Genomic_DNA"/>
</dbReference>
<reference evidence="2 4" key="1">
    <citation type="submission" date="2020-05" db="EMBL/GenBank/DDBJ databases">
        <title>Characterization of novel class B3 metallo-beta-lactamase from novel Pseudomonas species.</title>
        <authorList>
            <person name="Yamada K."/>
            <person name="Aoki K."/>
            <person name="Ishii Y."/>
        </authorList>
    </citation>
    <scope>NUCLEOTIDE SEQUENCE [LARGE SCALE GENOMIC DNA]</scope>
    <source>
        <strain evidence="2 4">TUM18999</strain>
        <strain evidence="3 5">TUM20286</strain>
    </source>
</reference>
<name>A0A6J4ED46_9PSED</name>
<feature type="transmembrane region" description="Helical" evidence="1">
    <location>
        <begin position="107"/>
        <end position="125"/>
    </location>
</feature>
<protein>
    <submittedName>
        <fullName evidence="2">Membrane protein</fullName>
    </submittedName>
</protein>
<sequence>MPRRLANAVLFQAGWFACLFAADQPLLLLVAPAILALHFLCIGSWAEDGRVVIAVALLGSLLDCLLLNLGLFDFGHGGRLIPPWLALLWALLGTTLNHCLAWTARPVWLAALLGAIAGPLSYLAGARLAGVGLPFGTLPSLLVLALIWAALLPSLHQLARRLRRPAPGN</sequence>
<feature type="transmembrane region" description="Helical" evidence="1">
    <location>
        <begin position="81"/>
        <end position="100"/>
    </location>
</feature>
<dbReference type="AlphaFoldDB" id="A0A6J4ED46"/>
<dbReference type="Proteomes" id="UP000509383">
    <property type="component" value="Chromosome"/>
</dbReference>
<keyword evidence="1" id="KW-0472">Membrane</keyword>
<evidence type="ECO:0000313" key="2">
    <source>
        <dbReference type="EMBL" id="BCG26954.1"/>
    </source>
</evidence>
<feature type="transmembrane region" description="Helical" evidence="1">
    <location>
        <begin position="131"/>
        <end position="155"/>
    </location>
</feature>
<evidence type="ECO:0000256" key="1">
    <source>
        <dbReference type="SAM" id="Phobius"/>
    </source>
</evidence>
<evidence type="ECO:0000313" key="4">
    <source>
        <dbReference type="Proteomes" id="UP000509383"/>
    </source>
</evidence>
<evidence type="ECO:0000313" key="3">
    <source>
        <dbReference type="EMBL" id="GJN50310.1"/>
    </source>
</evidence>
<dbReference type="KEGG" id="ptw:TUM18999_51450"/>
<dbReference type="Pfam" id="PF11086">
    <property type="entry name" value="DUF2878"/>
    <property type="match status" value="1"/>
</dbReference>
<keyword evidence="1" id="KW-0812">Transmembrane</keyword>
<dbReference type="RefSeq" id="WP_173172555.1">
    <property type="nucleotide sequence ID" value="NZ_AP023189.1"/>
</dbReference>
<dbReference type="Proteomes" id="UP001054892">
    <property type="component" value="Unassembled WGS sequence"/>
</dbReference>
<gene>
    <name evidence="2" type="ORF">TUM18999_51450</name>
    <name evidence="3" type="ORF">TUM20286_00620</name>
</gene>
<dbReference type="PROSITE" id="PS51257">
    <property type="entry name" value="PROKAR_LIPOPROTEIN"/>
    <property type="match status" value="1"/>
</dbReference>
<keyword evidence="5" id="KW-1185">Reference proteome</keyword>
<dbReference type="EMBL" id="BQKM01000001">
    <property type="protein sequence ID" value="GJN50310.1"/>
    <property type="molecule type" value="Genomic_DNA"/>
</dbReference>
<organism evidence="2 4">
    <name type="scientific">Pseudomonas tohonis</name>
    <dbReference type="NCBI Taxonomy" id="2725477"/>
    <lineage>
        <taxon>Bacteria</taxon>
        <taxon>Pseudomonadati</taxon>
        <taxon>Pseudomonadota</taxon>
        <taxon>Gammaproteobacteria</taxon>
        <taxon>Pseudomonadales</taxon>
        <taxon>Pseudomonadaceae</taxon>
        <taxon>Pseudomonas</taxon>
    </lineage>
</organism>
<proteinExistence type="predicted"/>
<keyword evidence="1" id="KW-1133">Transmembrane helix</keyword>
<evidence type="ECO:0000313" key="5">
    <source>
        <dbReference type="Proteomes" id="UP001054892"/>
    </source>
</evidence>
<accession>A0A6J4ED46</accession>
<feature type="transmembrane region" description="Helical" evidence="1">
    <location>
        <begin position="28"/>
        <end position="46"/>
    </location>
</feature>